<evidence type="ECO:0000256" key="3">
    <source>
        <dbReference type="ARBA" id="ARBA00012601"/>
    </source>
</evidence>
<dbReference type="EC" id="3.2.1.4" evidence="3"/>
<dbReference type="RefSeq" id="WP_145632841.1">
    <property type="nucleotide sequence ID" value="NZ_VIWP01000001.1"/>
</dbReference>
<comment type="similarity">
    <text evidence="2">Belongs to the glycosyl hydrolase 8 (cellulase D) family.</text>
</comment>
<dbReference type="GO" id="GO:0030245">
    <property type="term" value="P:cellulose catabolic process"/>
    <property type="evidence" value="ECO:0007669"/>
    <property type="project" value="UniProtKB-KW"/>
</dbReference>
<keyword evidence="10" id="KW-1185">Reference proteome</keyword>
<accession>A0A561R8T2</accession>
<dbReference type="EMBL" id="VIWP01000001">
    <property type="protein sequence ID" value="TWF59021.1"/>
    <property type="molecule type" value="Genomic_DNA"/>
</dbReference>
<feature type="signal peptide" evidence="8">
    <location>
        <begin position="1"/>
        <end position="23"/>
    </location>
</feature>
<dbReference type="GO" id="GO:0008810">
    <property type="term" value="F:cellulase activity"/>
    <property type="evidence" value="ECO:0007669"/>
    <property type="project" value="UniProtKB-EC"/>
</dbReference>
<evidence type="ECO:0000256" key="5">
    <source>
        <dbReference type="ARBA" id="ARBA00023001"/>
    </source>
</evidence>
<comment type="caution">
    <text evidence="9">The sequence shown here is derived from an EMBL/GenBank/DDBJ whole genome shotgun (WGS) entry which is preliminary data.</text>
</comment>
<keyword evidence="8" id="KW-0732">Signal</keyword>
<name>A0A561R8T2_9HYPH</name>
<feature type="chain" id="PRO_5022145880" description="cellulase" evidence="8">
    <location>
        <begin position="24"/>
        <end position="366"/>
    </location>
</feature>
<gene>
    <name evidence="9" type="ORF">FHW37_101825</name>
</gene>
<dbReference type="Proteomes" id="UP000320653">
    <property type="component" value="Unassembled WGS sequence"/>
</dbReference>
<evidence type="ECO:0000256" key="7">
    <source>
        <dbReference type="ARBA" id="ARBA00023326"/>
    </source>
</evidence>
<sequence>MTLRKTISGLLAVLGLMTGSVEAVRAQAGADIESPAADLAAGAWMLYQHKFLTQEGRIIDNKAGDISHSEGQGYGMLMAVLANDRRAFDLIWNWTRANLVVRDDGLMAWRWDGSKNPHVKDKNNATDGDLLVAWALLRASQKWKQPEYGKVAAQMAQTISKRATAETAFGKVLMPGIYGFNAGEQPDGPVVNLSYWVFPALSELAQASKGFPGKTLVKSGLSLLREGRVGPAKLPPDWIGLAASEPKPAQGFPAQFGYEAIRIPLYLAWYSPDYPDLLETFSKQWKRSAGTKGLAVIELTTATATSPMPDPGYRAVAHLVECSLGRSVNIEEISNFKPTDYYPSTLHVLSLMAIAERYPTCLTGSL</sequence>
<reference evidence="9 10" key="1">
    <citation type="submission" date="2019-06" db="EMBL/GenBank/DDBJ databases">
        <title>Sorghum-associated microbial communities from plants grown in Nebraska, USA.</title>
        <authorList>
            <person name="Schachtman D."/>
        </authorList>
    </citation>
    <scope>NUCLEOTIDE SEQUENCE [LARGE SCALE GENOMIC DNA]</scope>
    <source>
        <strain evidence="9 10">1225</strain>
    </source>
</reference>
<dbReference type="PRINTS" id="PR00735">
    <property type="entry name" value="GLHYDRLASE8"/>
</dbReference>
<dbReference type="InterPro" id="IPR012341">
    <property type="entry name" value="6hp_glycosidase-like_sf"/>
</dbReference>
<keyword evidence="5" id="KW-0136">Cellulose degradation</keyword>
<dbReference type="Gene3D" id="1.50.10.10">
    <property type="match status" value="1"/>
</dbReference>
<comment type="catalytic activity">
    <reaction evidence="1">
        <text>Endohydrolysis of (1-&gt;4)-beta-D-glucosidic linkages in cellulose, lichenin and cereal beta-D-glucans.</text>
        <dbReference type="EC" id="3.2.1.4"/>
    </reaction>
</comment>
<protein>
    <recommendedName>
        <fullName evidence="3">cellulase</fullName>
        <ecNumber evidence="3">3.2.1.4</ecNumber>
    </recommendedName>
</protein>
<dbReference type="InterPro" id="IPR008928">
    <property type="entry name" value="6-hairpin_glycosidase_sf"/>
</dbReference>
<evidence type="ECO:0000313" key="9">
    <source>
        <dbReference type="EMBL" id="TWF59021.1"/>
    </source>
</evidence>
<dbReference type="AlphaFoldDB" id="A0A561R8T2"/>
<dbReference type="SUPFAM" id="SSF48208">
    <property type="entry name" value="Six-hairpin glycosidases"/>
    <property type="match status" value="1"/>
</dbReference>
<keyword evidence="7" id="KW-0624">Polysaccharide degradation</keyword>
<evidence type="ECO:0000256" key="1">
    <source>
        <dbReference type="ARBA" id="ARBA00000966"/>
    </source>
</evidence>
<evidence type="ECO:0000256" key="6">
    <source>
        <dbReference type="ARBA" id="ARBA00023295"/>
    </source>
</evidence>
<evidence type="ECO:0000256" key="8">
    <source>
        <dbReference type="SAM" id="SignalP"/>
    </source>
</evidence>
<evidence type="ECO:0000313" key="10">
    <source>
        <dbReference type="Proteomes" id="UP000320653"/>
    </source>
</evidence>
<dbReference type="OrthoDB" id="9766708at2"/>
<keyword evidence="7" id="KW-0119">Carbohydrate metabolism</keyword>
<keyword evidence="6" id="KW-0326">Glycosidase</keyword>
<dbReference type="InterPro" id="IPR002037">
    <property type="entry name" value="Glyco_hydro_8"/>
</dbReference>
<dbReference type="Pfam" id="PF01270">
    <property type="entry name" value="Glyco_hydro_8"/>
    <property type="match status" value="1"/>
</dbReference>
<proteinExistence type="inferred from homology"/>
<keyword evidence="4" id="KW-0378">Hydrolase</keyword>
<evidence type="ECO:0000256" key="4">
    <source>
        <dbReference type="ARBA" id="ARBA00022801"/>
    </source>
</evidence>
<evidence type="ECO:0000256" key="2">
    <source>
        <dbReference type="ARBA" id="ARBA00009209"/>
    </source>
</evidence>
<organism evidence="9 10">
    <name type="scientific">Neorhizobium alkalisoli</name>
    <dbReference type="NCBI Taxonomy" id="528178"/>
    <lineage>
        <taxon>Bacteria</taxon>
        <taxon>Pseudomonadati</taxon>
        <taxon>Pseudomonadota</taxon>
        <taxon>Alphaproteobacteria</taxon>
        <taxon>Hyphomicrobiales</taxon>
        <taxon>Rhizobiaceae</taxon>
        <taxon>Rhizobium/Agrobacterium group</taxon>
        <taxon>Neorhizobium</taxon>
    </lineage>
</organism>